<sequence>MIPAKFRWEWKLTDDKLAAEWAGRLGIPLLVARVLLSRGWSEEEAARFFRPADEEALEDPLLMKGMPEAAERIRRAIAAGERIRVYGDYDADGVTSTALMIRLFSVLGASFDTYIPHRSLEGYGLNLLAIDAAAEAGVSLIVTVDNGISAVEQIAYARKKGIDVVVTDHHEPPAVLPEAVALVNPKQPGCPYPFKGLCGAGVAFKLAHVLLGRPATEFADLAAVGTVADLMPLIGENRIIVRMGLDRMRREPSAGIRALAKASGTEPKDLTSGRIGFGLAPRLNAGGRLERADGAVRLLTTEDEKEAVMLAEQLDRLNSERQRLVDVTVEEAERMWQAKKAEHGGNGPEVIVLHAAGWNAGIAGLVASKLVERHYRPAVVLAHDPETGKCKGSARSIDGFDLYAALTDCAHCMEHYGGHQAAAGLTIEVDRIPELERLLHDIARERLTKEDRLPKKRADLLCELAQVTLESADGLAALEPFGNGHSTPRFLLQDVTVRESRTMGKEGKHLKVTVERDGCSLEAIGFGMGHLAEKLPAGRSLDLLGELSVNEWNGSRRVQFVVQDLASSETLWIDRRKSADPWSLLESWAARAEGRFVVLCASSHLAEEVSGRGVLRDAEVYAYTEPASASSLAAAAKETVMEDVHPAADSRLVLFGLPDNEADQRVLADWLSKEPGWGSIMLMASPSRQRENPVWLQRRHFAEGYALFREQKTWIDGPEGFLRKAADRLGLPLASIRLMQDVFEELGFIRASGAERTLVSEPPKRNLEESQRYRKMAGQAEAASFPDWPLERLKAWAAANKS</sequence>
<dbReference type="Pfam" id="PF17768">
    <property type="entry name" value="RecJ_OB"/>
    <property type="match status" value="1"/>
</dbReference>
<proteinExistence type="inferred from homology"/>
<keyword evidence="11" id="KW-1185">Reference proteome</keyword>
<evidence type="ECO:0000256" key="5">
    <source>
        <dbReference type="ARBA" id="ARBA00022839"/>
    </source>
</evidence>
<gene>
    <name evidence="10" type="primary">recJ</name>
    <name evidence="10" type="ORF">E5161_13465</name>
</gene>
<dbReference type="Gene3D" id="3.90.1640.30">
    <property type="match status" value="1"/>
</dbReference>
<dbReference type="PANTHER" id="PTHR30255">
    <property type="entry name" value="SINGLE-STRANDED-DNA-SPECIFIC EXONUCLEASE RECJ"/>
    <property type="match status" value="1"/>
</dbReference>
<dbReference type="InterPro" id="IPR004610">
    <property type="entry name" value="RecJ"/>
</dbReference>
<evidence type="ECO:0000313" key="11">
    <source>
        <dbReference type="Proteomes" id="UP000309673"/>
    </source>
</evidence>
<protein>
    <recommendedName>
        <fullName evidence="2">Single-stranded-DNA-specific exonuclease RecJ</fullName>
    </recommendedName>
</protein>
<dbReference type="InterPro" id="IPR041122">
    <property type="entry name" value="RecJ_OB"/>
</dbReference>
<dbReference type="InterPro" id="IPR003156">
    <property type="entry name" value="DHHA1_dom"/>
</dbReference>
<dbReference type="Gene3D" id="3.10.310.30">
    <property type="match status" value="1"/>
</dbReference>
<evidence type="ECO:0000259" key="8">
    <source>
        <dbReference type="Pfam" id="PF10141"/>
    </source>
</evidence>
<keyword evidence="3" id="KW-0540">Nuclease</keyword>
<dbReference type="NCBIfam" id="TIGR00644">
    <property type="entry name" value="recJ"/>
    <property type="match status" value="1"/>
</dbReference>
<accession>A0A4U0FDR6</accession>
<dbReference type="OrthoDB" id="9809852at2"/>
<dbReference type="Pfam" id="PF01368">
    <property type="entry name" value="DHH"/>
    <property type="match status" value="1"/>
</dbReference>
<dbReference type="InterPro" id="IPR038763">
    <property type="entry name" value="DHH_sf"/>
</dbReference>
<dbReference type="InterPro" id="IPR001667">
    <property type="entry name" value="DDH_dom"/>
</dbReference>
<dbReference type="Pfam" id="PF10141">
    <property type="entry name" value="ssDNA-exonuc_C"/>
    <property type="match status" value="1"/>
</dbReference>
<dbReference type="GO" id="GO:0006281">
    <property type="term" value="P:DNA repair"/>
    <property type="evidence" value="ECO:0007669"/>
    <property type="project" value="InterPro"/>
</dbReference>
<dbReference type="AlphaFoldDB" id="A0A4U0FDR6"/>
<dbReference type="Pfam" id="PF02272">
    <property type="entry name" value="DHHA1"/>
    <property type="match status" value="1"/>
</dbReference>
<keyword evidence="4" id="KW-0378">Hydrolase</keyword>
<dbReference type="InterPro" id="IPR018779">
    <property type="entry name" value="RecJ_C"/>
</dbReference>
<comment type="similarity">
    <text evidence="1">Belongs to the RecJ family.</text>
</comment>
<dbReference type="GO" id="GO:0006310">
    <property type="term" value="P:DNA recombination"/>
    <property type="evidence" value="ECO:0007669"/>
    <property type="project" value="InterPro"/>
</dbReference>
<comment type="caution">
    <text evidence="10">The sequence shown here is derived from an EMBL/GenBank/DDBJ whole genome shotgun (WGS) entry which is preliminary data.</text>
</comment>
<dbReference type="PANTHER" id="PTHR30255:SF2">
    <property type="entry name" value="SINGLE-STRANDED-DNA-SPECIFIC EXONUCLEASE RECJ"/>
    <property type="match status" value="1"/>
</dbReference>
<dbReference type="RefSeq" id="WP_136778331.1">
    <property type="nucleotide sequence ID" value="NZ_SUPK01000006.1"/>
</dbReference>
<name>A0A4U0FDR6_9BACL</name>
<evidence type="ECO:0000259" key="9">
    <source>
        <dbReference type="Pfam" id="PF17768"/>
    </source>
</evidence>
<dbReference type="Proteomes" id="UP000309673">
    <property type="component" value="Unassembled WGS sequence"/>
</dbReference>
<dbReference type="GO" id="GO:0008409">
    <property type="term" value="F:5'-3' exonuclease activity"/>
    <property type="evidence" value="ECO:0007669"/>
    <property type="project" value="InterPro"/>
</dbReference>
<keyword evidence="5 10" id="KW-0269">Exonuclease</keyword>
<evidence type="ECO:0000256" key="2">
    <source>
        <dbReference type="ARBA" id="ARBA00019841"/>
    </source>
</evidence>
<evidence type="ECO:0000256" key="4">
    <source>
        <dbReference type="ARBA" id="ARBA00022801"/>
    </source>
</evidence>
<feature type="domain" description="Single-stranded-DNA-specific exonuclease RecJ C-terminal" evidence="8">
    <location>
        <begin position="649"/>
        <end position="783"/>
    </location>
</feature>
<evidence type="ECO:0000256" key="3">
    <source>
        <dbReference type="ARBA" id="ARBA00022722"/>
    </source>
</evidence>
<evidence type="ECO:0000259" key="7">
    <source>
        <dbReference type="Pfam" id="PF02272"/>
    </source>
</evidence>
<feature type="domain" description="DDH" evidence="6">
    <location>
        <begin position="82"/>
        <end position="226"/>
    </location>
</feature>
<dbReference type="InterPro" id="IPR051673">
    <property type="entry name" value="SSDNA_exonuclease_RecJ"/>
</dbReference>
<evidence type="ECO:0000259" key="6">
    <source>
        <dbReference type="Pfam" id="PF01368"/>
    </source>
</evidence>
<dbReference type="SUPFAM" id="SSF64182">
    <property type="entry name" value="DHH phosphoesterases"/>
    <property type="match status" value="1"/>
</dbReference>
<evidence type="ECO:0000313" key="10">
    <source>
        <dbReference type="EMBL" id="TJY41412.1"/>
    </source>
</evidence>
<feature type="domain" description="RecJ OB" evidence="9">
    <location>
        <begin position="459"/>
        <end position="564"/>
    </location>
</feature>
<reference evidence="10 11" key="1">
    <citation type="submission" date="2019-04" db="EMBL/GenBank/DDBJ databases">
        <title>Cohnella sp. nov., isolated from soil.</title>
        <authorList>
            <person name="Kim W."/>
        </authorList>
    </citation>
    <scope>NUCLEOTIDE SEQUENCE [LARGE SCALE GENOMIC DNA]</scope>
    <source>
        <strain evidence="10 11">CAU 1483</strain>
    </source>
</reference>
<dbReference type="EMBL" id="SUPK01000006">
    <property type="protein sequence ID" value="TJY41412.1"/>
    <property type="molecule type" value="Genomic_DNA"/>
</dbReference>
<organism evidence="10 11">
    <name type="scientific">Cohnella pontilimi</name>
    <dbReference type="NCBI Taxonomy" id="2564100"/>
    <lineage>
        <taxon>Bacteria</taxon>
        <taxon>Bacillati</taxon>
        <taxon>Bacillota</taxon>
        <taxon>Bacilli</taxon>
        <taxon>Bacillales</taxon>
        <taxon>Paenibacillaceae</taxon>
        <taxon>Cohnella</taxon>
    </lineage>
</organism>
<dbReference type="GO" id="GO:0003676">
    <property type="term" value="F:nucleic acid binding"/>
    <property type="evidence" value="ECO:0007669"/>
    <property type="project" value="InterPro"/>
</dbReference>
<evidence type="ECO:0000256" key="1">
    <source>
        <dbReference type="ARBA" id="ARBA00005915"/>
    </source>
</evidence>
<feature type="domain" description="DHHA1" evidence="7">
    <location>
        <begin position="349"/>
        <end position="443"/>
    </location>
</feature>